<dbReference type="AlphaFoldDB" id="A0AAX4HXU7"/>
<dbReference type="Proteomes" id="UP001322277">
    <property type="component" value="Chromosome 1"/>
</dbReference>
<sequence>MWFMLLFGGSAAITDKAVTAMILGNGKVQFQLLSPADELNKPKSSMSEVRFSARRPRTESCPPEPLMPDEYNE</sequence>
<feature type="region of interest" description="Disordered" evidence="1">
    <location>
        <begin position="39"/>
        <end position="73"/>
    </location>
</feature>
<dbReference type="GeneID" id="87937095"/>
<proteinExistence type="predicted"/>
<evidence type="ECO:0000256" key="1">
    <source>
        <dbReference type="SAM" id="MobiDB-lite"/>
    </source>
</evidence>
<reference evidence="3" key="1">
    <citation type="journal article" date="2023" name="bioRxiv">
        <title>Complete genome of the Medicago anthracnose fungus, Colletotrichum destructivum, reveals a mini-chromosome-like region within a core chromosome.</title>
        <authorList>
            <person name="Lapalu N."/>
            <person name="Simon A."/>
            <person name="Lu A."/>
            <person name="Plaumann P.-L."/>
            <person name="Amselem J."/>
            <person name="Pigne S."/>
            <person name="Auger A."/>
            <person name="Koch C."/>
            <person name="Dallery J.-F."/>
            <person name="O'Connell R.J."/>
        </authorList>
    </citation>
    <scope>NUCLEOTIDE SEQUENCE [LARGE SCALE GENOMIC DNA]</scope>
    <source>
        <strain evidence="3">CBS 520.97</strain>
    </source>
</reference>
<evidence type="ECO:0000313" key="3">
    <source>
        <dbReference type="Proteomes" id="UP001322277"/>
    </source>
</evidence>
<dbReference type="RefSeq" id="XP_062772802.1">
    <property type="nucleotide sequence ID" value="XM_062916751.1"/>
</dbReference>
<organism evidence="2 3">
    <name type="scientific">Colletotrichum destructivum</name>
    <dbReference type="NCBI Taxonomy" id="34406"/>
    <lineage>
        <taxon>Eukaryota</taxon>
        <taxon>Fungi</taxon>
        <taxon>Dikarya</taxon>
        <taxon>Ascomycota</taxon>
        <taxon>Pezizomycotina</taxon>
        <taxon>Sordariomycetes</taxon>
        <taxon>Hypocreomycetidae</taxon>
        <taxon>Glomerellales</taxon>
        <taxon>Glomerellaceae</taxon>
        <taxon>Colletotrichum</taxon>
        <taxon>Colletotrichum destructivum species complex</taxon>
    </lineage>
</organism>
<gene>
    <name evidence="2" type="ORF">CDEST_00592</name>
</gene>
<dbReference type="KEGG" id="cdet:87937095"/>
<protein>
    <submittedName>
        <fullName evidence="2">Uncharacterized protein</fullName>
    </submittedName>
</protein>
<evidence type="ECO:0000313" key="2">
    <source>
        <dbReference type="EMBL" id="WQF75578.1"/>
    </source>
</evidence>
<name>A0AAX4HXU7_9PEZI</name>
<keyword evidence="3" id="KW-1185">Reference proteome</keyword>
<accession>A0AAX4HXU7</accession>
<dbReference type="EMBL" id="CP137305">
    <property type="protein sequence ID" value="WQF75578.1"/>
    <property type="molecule type" value="Genomic_DNA"/>
</dbReference>